<keyword evidence="2" id="KW-1185">Reference proteome</keyword>
<evidence type="ECO:0000313" key="2">
    <source>
        <dbReference type="Proteomes" id="UP000240988"/>
    </source>
</evidence>
<accession>A0A2U3NWF2</accession>
<proteinExistence type="predicted"/>
<dbReference type="OrthoDB" id="4320746at2"/>
<dbReference type="Proteomes" id="UP000240988">
    <property type="component" value="Unassembled WGS sequence"/>
</dbReference>
<name>A0A2U3NWF2_9MYCO</name>
<evidence type="ECO:0000313" key="1">
    <source>
        <dbReference type="EMBL" id="SPM35785.1"/>
    </source>
</evidence>
<organism evidence="1 2">
    <name type="scientific">Mycobacterium rhizamassiliense</name>
    <dbReference type="NCBI Taxonomy" id="1841860"/>
    <lineage>
        <taxon>Bacteria</taxon>
        <taxon>Bacillati</taxon>
        <taxon>Actinomycetota</taxon>
        <taxon>Actinomycetes</taxon>
        <taxon>Mycobacteriales</taxon>
        <taxon>Mycobacteriaceae</taxon>
        <taxon>Mycobacterium</taxon>
    </lineage>
</organism>
<dbReference type="AlphaFoldDB" id="A0A2U3NWF2"/>
<reference evidence="1 2" key="1">
    <citation type="submission" date="2017-01" db="EMBL/GenBank/DDBJ databases">
        <authorList>
            <consortium name="Urmite Genomes"/>
        </authorList>
    </citation>
    <scope>NUCLEOTIDE SEQUENCE [LARGE SCALE GENOMIC DNA]</scope>
    <source>
        <strain evidence="1 2">AB57</strain>
    </source>
</reference>
<gene>
    <name evidence="1" type="ORF">MRAB57_3615</name>
</gene>
<protein>
    <submittedName>
        <fullName evidence="1">Uncharacterized protein</fullName>
    </submittedName>
</protein>
<sequence length="137" mass="14816">MKASGDEITGKPKIRRCSRCGRRMRNPNGWNAEMIAGIAAGYLCPGCQTVEEDLDAELNLTLGRSAVGKEITVNSHKDLTTDVLTGIVDGLVRTYPTPEVMRDKANRLAAARGDRFWMVGVMRMAADGMASGPLFDG</sequence>
<dbReference type="RefSeq" id="WP_157900623.1">
    <property type="nucleotide sequence ID" value="NZ_LT721901.1"/>
</dbReference>
<dbReference type="EMBL" id="FUFA01000004">
    <property type="protein sequence ID" value="SPM35785.1"/>
    <property type="molecule type" value="Genomic_DNA"/>
</dbReference>
<dbReference type="STRING" id="1841860.GCA_900157375_03617"/>